<name>X1NGB9_9ZZZZ</name>
<dbReference type="Pfam" id="PF00383">
    <property type="entry name" value="dCMP_cyt_deam_1"/>
    <property type="match status" value="1"/>
</dbReference>
<organism evidence="2">
    <name type="scientific">marine sediment metagenome</name>
    <dbReference type="NCBI Taxonomy" id="412755"/>
    <lineage>
        <taxon>unclassified sequences</taxon>
        <taxon>metagenomes</taxon>
        <taxon>ecological metagenomes</taxon>
    </lineage>
</organism>
<dbReference type="EMBL" id="BARV01008277">
    <property type="protein sequence ID" value="GAI17724.1"/>
    <property type="molecule type" value="Genomic_DNA"/>
</dbReference>
<evidence type="ECO:0000259" key="1">
    <source>
        <dbReference type="PROSITE" id="PS51747"/>
    </source>
</evidence>
<dbReference type="SUPFAM" id="SSF53927">
    <property type="entry name" value="Cytidine deaminase-like"/>
    <property type="match status" value="1"/>
</dbReference>
<gene>
    <name evidence="2" type="ORF">S06H3_16698</name>
</gene>
<protein>
    <recommendedName>
        <fullName evidence="1">CMP/dCMP-type deaminase domain-containing protein</fullName>
    </recommendedName>
</protein>
<proteinExistence type="predicted"/>
<feature type="non-terminal residue" evidence="2">
    <location>
        <position position="1"/>
    </location>
</feature>
<accession>X1NGB9</accession>
<feature type="domain" description="CMP/dCMP-type deaminase" evidence="1">
    <location>
        <begin position="1"/>
        <end position="42"/>
    </location>
</feature>
<dbReference type="AlphaFoldDB" id="X1NGB9"/>
<dbReference type="InterPro" id="IPR016193">
    <property type="entry name" value="Cytidine_deaminase-like"/>
</dbReference>
<dbReference type="PROSITE" id="PS51747">
    <property type="entry name" value="CYT_DCMP_DEAMINASES_2"/>
    <property type="match status" value="1"/>
</dbReference>
<sequence>GCILYTTLEPCPMCTSAAIWAKMKGIVFGAFKEDAQKNSGKDFSWRQIDISSKEIIAKGKPKLNLIEGFMREDCLNLFNLTK</sequence>
<comment type="caution">
    <text evidence="2">The sequence shown here is derived from an EMBL/GenBank/DDBJ whole genome shotgun (WGS) entry which is preliminary data.</text>
</comment>
<evidence type="ECO:0000313" key="2">
    <source>
        <dbReference type="EMBL" id="GAI17724.1"/>
    </source>
</evidence>
<dbReference type="GO" id="GO:0003824">
    <property type="term" value="F:catalytic activity"/>
    <property type="evidence" value="ECO:0007669"/>
    <property type="project" value="InterPro"/>
</dbReference>
<reference evidence="2" key="1">
    <citation type="journal article" date="2014" name="Front. Microbiol.">
        <title>High frequency of phylogenetically diverse reductive dehalogenase-homologous genes in deep subseafloor sedimentary metagenomes.</title>
        <authorList>
            <person name="Kawai M."/>
            <person name="Futagami T."/>
            <person name="Toyoda A."/>
            <person name="Takaki Y."/>
            <person name="Nishi S."/>
            <person name="Hori S."/>
            <person name="Arai W."/>
            <person name="Tsubouchi T."/>
            <person name="Morono Y."/>
            <person name="Uchiyama I."/>
            <person name="Ito T."/>
            <person name="Fujiyama A."/>
            <person name="Inagaki F."/>
            <person name="Takami H."/>
        </authorList>
    </citation>
    <scope>NUCLEOTIDE SEQUENCE</scope>
    <source>
        <strain evidence="2">Expedition CK06-06</strain>
    </source>
</reference>
<dbReference type="InterPro" id="IPR002125">
    <property type="entry name" value="CMP_dCMP_dom"/>
</dbReference>
<dbReference type="Gene3D" id="3.40.140.10">
    <property type="entry name" value="Cytidine Deaminase, domain 2"/>
    <property type="match status" value="1"/>
</dbReference>